<evidence type="ECO:0000313" key="4">
    <source>
        <dbReference type="Proteomes" id="UP000247978"/>
    </source>
</evidence>
<gene>
    <name evidence="3" type="ORF">DFR56_1033</name>
</gene>
<sequence>MNQKIKSIFLALITLFITLSLIVFPEESLHASIRGLHTWWETVFPSLLPFFITAELLISFGVVQFLGVLFEPVMRPLFNVPGVGSFAWMVGMASGYPSGAKISVLLREKNEISRIEAERLVSFSNASSPLFIFGAIAVGFFHHAQLGLLIAVSHYLGNVIVGICMRFYGRDSKKNYQDQYNGNLLVRAFTKMHRTRMKDRRPFGQIIGDSVISSIQTLIMIGGFIILFSVFTTLLNLLNIIDIFRLVLTPFMYVFHIPSEITVPLFTGIFEITMGAEMTSNLEVPLVIQLAVVSFILGFNGFSIQAQVASIIARTDIRFYPYFFARILHAIIATILTIILYKSYFEQKFTLKQNYTPVLHQHSYSYHLLEYFYQIGPIVTIVSIFLAVCILFARKIKNSR</sequence>
<dbReference type="AlphaFoldDB" id="A0A2V3WI76"/>
<proteinExistence type="predicted"/>
<feature type="transmembrane region" description="Helical" evidence="1">
    <location>
        <begin position="371"/>
        <end position="393"/>
    </location>
</feature>
<feature type="transmembrane region" description="Helical" evidence="1">
    <location>
        <begin position="77"/>
        <end position="100"/>
    </location>
</feature>
<feature type="transmembrane region" description="Helical" evidence="1">
    <location>
        <begin position="250"/>
        <end position="270"/>
    </location>
</feature>
<comment type="caution">
    <text evidence="3">The sequence shown here is derived from an EMBL/GenBank/DDBJ whole genome shotgun (WGS) entry which is preliminary data.</text>
</comment>
<keyword evidence="1" id="KW-1133">Transmembrane helix</keyword>
<keyword evidence="1" id="KW-0812">Transmembrane</keyword>
<feature type="transmembrane region" description="Helical" evidence="1">
    <location>
        <begin position="323"/>
        <end position="341"/>
    </location>
</feature>
<accession>A0A2V3WI76</accession>
<feature type="transmembrane region" description="Helical" evidence="1">
    <location>
        <begin position="148"/>
        <end position="168"/>
    </location>
</feature>
<organism evidence="3 4">
    <name type="scientific">Pseudogracilibacillus auburnensis</name>
    <dbReference type="NCBI Taxonomy" id="1494959"/>
    <lineage>
        <taxon>Bacteria</taxon>
        <taxon>Bacillati</taxon>
        <taxon>Bacillota</taxon>
        <taxon>Bacilli</taxon>
        <taxon>Bacillales</taxon>
        <taxon>Bacillaceae</taxon>
        <taxon>Pseudogracilibacillus</taxon>
    </lineage>
</organism>
<feature type="transmembrane region" description="Helical" evidence="1">
    <location>
        <begin position="47"/>
        <end position="70"/>
    </location>
</feature>
<name>A0A2V3WI76_9BACI</name>
<feature type="transmembrane region" description="Helical" evidence="1">
    <location>
        <begin position="282"/>
        <end position="302"/>
    </location>
</feature>
<feature type="transmembrane region" description="Helical" evidence="1">
    <location>
        <begin position="218"/>
        <end position="238"/>
    </location>
</feature>
<reference evidence="3 4" key="1">
    <citation type="submission" date="2018-05" db="EMBL/GenBank/DDBJ databases">
        <title>Genomic Encyclopedia of Type Strains, Phase IV (KMG-IV): sequencing the most valuable type-strain genomes for metagenomic binning, comparative biology and taxonomic classification.</title>
        <authorList>
            <person name="Goeker M."/>
        </authorList>
    </citation>
    <scope>NUCLEOTIDE SEQUENCE [LARGE SCALE GENOMIC DNA]</scope>
    <source>
        <strain evidence="3 4">DSM 28556</strain>
    </source>
</reference>
<dbReference type="Pfam" id="PF07670">
    <property type="entry name" value="Gate"/>
    <property type="match status" value="1"/>
</dbReference>
<dbReference type="InterPro" id="IPR011642">
    <property type="entry name" value="Gate_dom"/>
</dbReference>
<evidence type="ECO:0000313" key="3">
    <source>
        <dbReference type="EMBL" id="PXW88499.1"/>
    </source>
</evidence>
<feature type="transmembrane region" description="Helical" evidence="1">
    <location>
        <begin position="120"/>
        <end position="141"/>
    </location>
</feature>
<dbReference type="InterPro" id="IPR014226">
    <property type="entry name" value="Spore_IM_YlbJ"/>
</dbReference>
<keyword evidence="4" id="KW-1185">Reference proteome</keyword>
<evidence type="ECO:0000256" key="1">
    <source>
        <dbReference type="SAM" id="Phobius"/>
    </source>
</evidence>
<dbReference type="RefSeq" id="WP_110394345.1">
    <property type="nucleotide sequence ID" value="NZ_JADIJL010000013.1"/>
</dbReference>
<dbReference type="Proteomes" id="UP000247978">
    <property type="component" value="Unassembled WGS sequence"/>
</dbReference>
<dbReference type="NCBIfam" id="TIGR02871">
    <property type="entry name" value="spore_ylbJ"/>
    <property type="match status" value="1"/>
</dbReference>
<dbReference type="EMBL" id="QJJQ01000003">
    <property type="protein sequence ID" value="PXW88499.1"/>
    <property type="molecule type" value="Genomic_DNA"/>
</dbReference>
<feature type="domain" description="Nucleoside transporter/FeoB GTPase Gate" evidence="2">
    <location>
        <begin position="42"/>
        <end position="140"/>
    </location>
</feature>
<keyword evidence="1" id="KW-0472">Membrane</keyword>
<dbReference type="OrthoDB" id="1645614at2"/>
<protein>
    <submittedName>
        <fullName evidence="3">Sporulation integral membrane protein YlbJ</fullName>
    </submittedName>
</protein>
<evidence type="ECO:0000259" key="2">
    <source>
        <dbReference type="Pfam" id="PF07670"/>
    </source>
</evidence>